<dbReference type="STRING" id="397945.Aave_2059"/>
<dbReference type="AlphaFoldDB" id="A1TNV3"/>
<accession>A1TNV3</accession>
<dbReference type="HOGENOM" id="CLU_1253668_0_0_4"/>
<proteinExistence type="predicted"/>
<evidence type="ECO:0000313" key="1">
    <source>
        <dbReference type="EMBL" id="ABM32641.1"/>
    </source>
</evidence>
<organism evidence="1 2">
    <name type="scientific">Paracidovorax citrulli (strain AAC00-1)</name>
    <name type="common">Acidovorax citrulli</name>
    <dbReference type="NCBI Taxonomy" id="397945"/>
    <lineage>
        <taxon>Bacteria</taxon>
        <taxon>Pseudomonadati</taxon>
        <taxon>Pseudomonadota</taxon>
        <taxon>Betaproteobacteria</taxon>
        <taxon>Burkholderiales</taxon>
        <taxon>Comamonadaceae</taxon>
        <taxon>Paracidovorax</taxon>
    </lineage>
</organism>
<name>A1TNV3_PARC0</name>
<sequence length="220" mass="22952">MGTPRAAARCRCDAAPMRCDGTSPMRAAHGASASVPSHATDAVARISNCKGPGPLPRGCSPTRHGGCRFGLTPAGSEFLFSPGITTPMPAMIHTPSSSPSRRRLCLLTLFACGALPSVAAAHHSFAIFDQTQTKKIKGVVARFAWTNPHVTLYIDVPGQPPRRYKIETGSVNALKRVGWKSDSIKEGESAEVSFHPLKSGDPGGLLIEIQVAAGTLAGGG</sequence>
<dbReference type="EMBL" id="CP000512">
    <property type="protein sequence ID" value="ABM32641.1"/>
    <property type="molecule type" value="Genomic_DNA"/>
</dbReference>
<dbReference type="Proteomes" id="UP000002596">
    <property type="component" value="Chromosome"/>
</dbReference>
<dbReference type="Pfam" id="PF19649">
    <property type="entry name" value="DUF6152"/>
    <property type="match status" value="1"/>
</dbReference>
<reference evidence="1 2" key="1">
    <citation type="submission" date="2006-12" db="EMBL/GenBank/DDBJ databases">
        <title>Complete sequence of Acidovorax avenae subsp. citrulli AAC00-1.</title>
        <authorList>
            <consortium name="US DOE Joint Genome Institute"/>
            <person name="Copeland A."/>
            <person name="Lucas S."/>
            <person name="Lapidus A."/>
            <person name="Barry K."/>
            <person name="Detter J.C."/>
            <person name="Glavina del Rio T."/>
            <person name="Dalin E."/>
            <person name="Tice H."/>
            <person name="Pitluck S."/>
            <person name="Kiss H."/>
            <person name="Brettin T."/>
            <person name="Bruce D."/>
            <person name="Han C."/>
            <person name="Tapia R."/>
            <person name="Gilna P."/>
            <person name="Schmutz J."/>
            <person name="Larimer F."/>
            <person name="Land M."/>
            <person name="Hauser L."/>
            <person name="Kyrpides N."/>
            <person name="Kim E."/>
            <person name="Stahl D."/>
            <person name="Richardson P."/>
        </authorList>
    </citation>
    <scope>NUCLEOTIDE SEQUENCE [LARGE SCALE GENOMIC DNA]</scope>
    <source>
        <strain evidence="1 2">AAC00-1</strain>
    </source>
</reference>
<protein>
    <submittedName>
        <fullName evidence="1">Uncharacterized protein</fullName>
    </submittedName>
</protein>
<dbReference type="InterPro" id="IPR046150">
    <property type="entry name" value="DUF6152"/>
</dbReference>
<dbReference type="eggNOG" id="ENOG503359Y">
    <property type="taxonomic scope" value="Bacteria"/>
</dbReference>
<dbReference type="KEGG" id="aav:Aave_2059"/>
<evidence type="ECO:0000313" key="2">
    <source>
        <dbReference type="Proteomes" id="UP000002596"/>
    </source>
</evidence>
<gene>
    <name evidence="1" type="ordered locus">Aave_2059</name>
</gene>